<reference evidence="2 3" key="1">
    <citation type="submission" date="2019-06" db="EMBL/GenBank/DDBJ databases">
        <title>Streptomyces sporangiiformans sp. nov., a novel actinomycete isolated from soil in Mount Song.</title>
        <authorList>
            <person name="Han L."/>
        </authorList>
    </citation>
    <scope>NUCLEOTIDE SEQUENCE [LARGE SCALE GENOMIC DNA]</scope>
    <source>
        <strain evidence="2 3">NEAU-SSA 1</strain>
    </source>
</reference>
<organism evidence="2 3">
    <name type="scientific">Streptomyces sporangiiformans</name>
    <dbReference type="NCBI Taxonomy" id="2315329"/>
    <lineage>
        <taxon>Bacteria</taxon>
        <taxon>Bacillati</taxon>
        <taxon>Actinomycetota</taxon>
        <taxon>Actinomycetes</taxon>
        <taxon>Kitasatosporales</taxon>
        <taxon>Streptomycetaceae</taxon>
        <taxon>Streptomyces</taxon>
    </lineage>
</organism>
<feature type="transmembrane region" description="Helical" evidence="1">
    <location>
        <begin position="117"/>
        <end position="140"/>
    </location>
</feature>
<keyword evidence="1" id="KW-0812">Transmembrane</keyword>
<name>A0A505DH90_9ACTN</name>
<keyword evidence="1" id="KW-0472">Membrane</keyword>
<protein>
    <submittedName>
        <fullName evidence="2">Uncharacterized protein</fullName>
    </submittedName>
</protein>
<evidence type="ECO:0000313" key="3">
    <source>
        <dbReference type="Proteomes" id="UP000317378"/>
    </source>
</evidence>
<dbReference type="AlphaFoldDB" id="A0A505DH90"/>
<keyword evidence="1" id="KW-1133">Transmembrane helix</keyword>
<sequence length="207" mass="22477">MSGSARPKRRRAAGAALRYEHARGRPARPRTPRRLGDILRGAARVVAILVGVTAVAAVFALGPLAWAGELWREVAPDWPGEGYGFAVTVGAVLPVALALMMRPLWRMGEHWRRHKARALLFAGAALPGTAVSLMAGAVAMQSIRPKRSHRHGYCSSAGEYCWISTHYPYVWLVGLAGTVMSTLLLISLYQAYEKRRDGKTPAEPSPA</sequence>
<evidence type="ECO:0000256" key="1">
    <source>
        <dbReference type="SAM" id="Phobius"/>
    </source>
</evidence>
<feature type="transmembrane region" description="Helical" evidence="1">
    <location>
        <begin position="42"/>
        <end position="62"/>
    </location>
</feature>
<dbReference type="RefSeq" id="WP_140935869.1">
    <property type="nucleotide sequence ID" value="NZ_QXMJ01000101.1"/>
</dbReference>
<accession>A0A505DH90</accession>
<keyword evidence="3" id="KW-1185">Reference proteome</keyword>
<feature type="transmembrane region" description="Helical" evidence="1">
    <location>
        <begin position="82"/>
        <end position="105"/>
    </location>
</feature>
<evidence type="ECO:0000313" key="2">
    <source>
        <dbReference type="EMBL" id="TPQ22082.1"/>
    </source>
</evidence>
<comment type="caution">
    <text evidence="2">The sequence shown here is derived from an EMBL/GenBank/DDBJ whole genome shotgun (WGS) entry which is preliminary data.</text>
</comment>
<proteinExistence type="predicted"/>
<gene>
    <name evidence="2" type="ORF">FGD71_011865</name>
</gene>
<dbReference type="Proteomes" id="UP000317378">
    <property type="component" value="Unassembled WGS sequence"/>
</dbReference>
<feature type="transmembrane region" description="Helical" evidence="1">
    <location>
        <begin position="169"/>
        <end position="189"/>
    </location>
</feature>
<dbReference type="EMBL" id="VCHX02000101">
    <property type="protein sequence ID" value="TPQ22082.1"/>
    <property type="molecule type" value="Genomic_DNA"/>
</dbReference>